<dbReference type="Pfam" id="PF00010">
    <property type="entry name" value="HLH"/>
    <property type="match status" value="1"/>
</dbReference>
<evidence type="ECO:0000313" key="8">
    <source>
        <dbReference type="Proteomes" id="UP001632038"/>
    </source>
</evidence>
<evidence type="ECO:0000256" key="2">
    <source>
        <dbReference type="ARBA" id="ARBA00023015"/>
    </source>
</evidence>
<accession>A0ABD3DQN1</accession>
<proteinExistence type="predicted"/>
<dbReference type="GO" id="GO:0005634">
    <property type="term" value="C:nucleus"/>
    <property type="evidence" value="ECO:0007669"/>
    <property type="project" value="UniProtKB-SubCell"/>
</dbReference>
<protein>
    <recommendedName>
        <fullName evidence="6">BHLH domain-containing protein</fullName>
    </recommendedName>
</protein>
<dbReference type="SUPFAM" id="SSF47459">
    <property type="entry name" value="HLH, helix-loop-helix DNA-binding domain"/>
    <property type="match status" value="1"/>
</dbReference>
<keyword evidence="8" id="KW-1185">Reference proteome</keyword>
<evidence type="ECO:0000256" key="1">
    <source>
        <dbReference type="ARBA" id="ARBA00004123"/>
    </source>
</evidence>
<dbReference type="InterPro" id="IPR024097">
    <property type="entry name" value="bHLH_ZIP_TF"/>
</dbReference>
<dbReference type="CDD" id="cd18919">
    <property type="entry name" value="bHLH_AtBPE_like"/>
    <property type="match status" value="1"/>
</dbReference>
<reference evidence="8" key="1">
    <citation type="journal article" date="2024" name="IScience">
        <title>Strigolactones Initiate the Formation of Haustorium-like Structures in Castilleja.</title>
        <authorList>
            <person name="Buerger M."/>
            <person name="Peterson D."/>
            <person name="Chory J."/>
        </authorList>
    </citation>
    <scope>NUCLEOTIDE SEQUENCE [LARGE SCALE GENOMIC DNA]</scope>
</reference>
<sequence>MDMPRNESNIEPSDEKTVNYQASMVDSFCPQIWDQTINVRNDPNWTPHAVLTEGQFLSNAPRMFPSSLPDFPADSGFIERAARFSCFNEGHFSQMLNPPSILDSINPNSHLGHVMQRQNEENNCLEEEKNGVDLSDEADGQDDVSGQVVIGLKKRKIIEQKIVNNKNDEAQQSADENQLNPDGKGLDPPKEQDYIHVRARRGQATNSHSLAERIRREKISDRMKFLQDLVPSCSKVTGKAVMLDEIINYVQSLQRQVEFLSMKLSTVNTRLDFNVEGVLAKDIIQTRAGLLSSIFPPDMSMPFPQIQTSQPGLTHLGPVSGGFRETTSKGPSVWDDELHNIVNNGFNS</sequence>
<dbReference type="AlphaFoldDB" id="A0ABD3DQN1"/>
<evidence type="ECO:0000259" key="6">
    <source>
        <dbReference type="PROSITE" id="PS50888"/>
    </source>
</evidence>
<feature type="region of interest" description="Disordered" evidence="5">
    <location>
        <begin position="166"/>
        <end position="190"/>
    </location>
</feature>
<dbReference type="Proteomes" id="UP001632038">
    <property type="component" value="Unassembled WGS sequence"/>
</dbReference>
<evidence type="ECO:0000256" key="3">
    <source>
        <dbReference type="ARBA" id="ARBA00023163"/>
    </source>
</evidence>
<evidence type="ECO:0000313" key="7">
    <source>
        <dbReference type="EMBL" id="KAL3644608.1"/>
    </source>
</evidence>
<evidence type="ECO:0000256" key="5">
    <source>
        <dbReference type="SAM" id="MobiDB-lite"/>
    </source>
</evidence>
<organism evidence="7 8">
    <name type="scientific">Castilleja foliolosa</name>
    <dbReference type="NCBI Taxonomy" id="1961234"/>
    <lineage>
        <taxon>Eukaryota</taxon>
        <taxon>Viridiplantae</taxon>
        <taxon>Streptophyta</taxon>
        <taxon>Embryophyta</taxon>
        <taxon>Tracheophyta</taxon>
        <taxon>Spermatophyta</taxon>
        <taxon>Magnoliopsida</taxon>
        <taxon>eudicotyledons</taxon>
        <taxon>Gunneridae</taxon>
        <taxon>Pentapetalae</taxon>
        <taxon>asterids</taxon>
        <taxon>lamiids</taxon>
        <taxon>Lamiales</taxon>
        <taxon>Orobanchaceae</taxon>
        <taxon>Pedicularideae</taxon>
        <taxon>Castillejinae</taxon>
        <taxon>Castilleja</taxon>
    </lineage>
</organism>
<dbReference type="PANTHER" id="PTHR12565">
    <property type="entry name" value="STEROL REGULATORY ELEMENT-BINDING PROTEIN"/>
    <property type="match status" value="1"/>
</dbReference>
<dbReference type="InterPro" id="IPR036638">
    <property type="entry name" value="HLH_DNA-bd_sf"/>
</dbReference>
<evidence type="ECO:0000256" key="4">
    <source>
        <dbReference type="ARBA" id="ARBA00023242"/>
    </source>
</evidence>
<dbReference type="PANTHER" id="PTHR12565:SF184">
    <property type="entry name" value="BHLH TRANSCRIPTION FACTOR"/>
    <property type="match status" value="1"/>
</dbReference>
<dbReference type="InterPro" id="IPR011598">
    <property type="entry name" value="bHLH_dom"/>
</dbReference>
<dbReference type="EMBL" id="JAVIJP010000013">
    <property type="protein sequence ID" value="KAL3644608.1"/>
    <property type="molecule type" value="Genomic_DNA"/>
</dbReference>
<dbReference type="SMART" id="SM00353">
    <property type="entry name" value="HLH"/>
    <property type="match status" value="1"/>
</dbReference>
<keyword evidence="2" id="KW-0805">Transcription regulation</keyword>
<name>A0ABD3DQN1_9LAMI</name>
<dbReference type="FunFam" id="4.10.280.10:FF:000002">
    <property type="entry name" value="Basic helix-loop-helix transcription factor"/>
    <property type="match status" value="1"/>
</dbReference>
<keyword evidence="4" id="KW-0539">Nucleus</keyword>
<dbReference type="GO" id="GO:0006355">
    <property type="term" value="P:regulation of DNA-templated transcription"/>
    <property type="evidence" value="ECO:0007669"/>
    <property type="project" value="UniProtKB-ARBA"/>
</dbReference>
<dbReference type="Gene3D" id="4.10.280.10">
    <property type="entry name" value="Helix-loop-helix DNA-binding domain"/>
    <property type="match status" value="1"/>
</dbReference>
<keyword evidence="3" id="KW-0804">Transcription</keyword>
<comment type="caution">
    <text evidence="7">The sequence shown here is derived from an EMBL/GenBank/DDBJ whole genome shotgun (WGS) entry which is preliminary data.</text>
</comment>
<feature type="domain" description="BHLH" evidence="6">
    <location>
        <begin position="203"/>
        <end position="253"/>
    </location>
</feature>
<comment type="subcellular location">
    <subcellularLocation>
        <location evidence="1">Nucleus</location>
    </subcellularLocation>
</comment>
<dbReference type="PROSITE" id="PS50888">
    <property type="entry name" value="BHLH"/>
    <property type="match status" value="1"/>
</dbReference>
<gene>
    <name evidence="7" type="ORF">CASFOL_009788</name>
</gene>
<feature type="compositionally biased region" description="Polar residues" evidence="5">
    <location>
        <begin position="166"/>
        <end position="180"/>
    </location>
</feature>